<evidence type="ECO:0000256" key="1">
    <source>
        <dbReference type="ARBA" id="ARBA00022729"/>
    </source>
</evidence>
<feature type="signal peptide" evidence="2">
    <location>
        <begin position="1"/>
        <end position="18"/>
    </location>
</feature>
<keyword evidence="1 2" id="KW-0732">Signal</keyword>
<dbReference type="InterPro" id="IPR026444">
    <property type="entry name" value="Secre_tail"/>
</dbReference>
<accession>A0A3M7L997</accession>
<reference evidence="3 4" key="1">
    <citation type="submission" date="2018-08" db="EMBL/GenBank/DDBJ databases">
        <title>Chryseobacterium nematophagum: a novel matrix digesting pathogen of nematodes.</title>
        <authorList>
            <person name="Page A."/>
            <person name="Roberts M."/>
            <person name="Felix M.-A."/>
            <person name="Weir W."/>
        </authorList>
    </citation>
    <scope>NUCLEOTIDE SEQUENCE [LARGE SCALE GENOMIC DNA]</scope>
    <source>
        <strain evidence="3 4">JUb275</strain>
    </source>
</reference>
<evidence type="ECO:0000313" key="4">
    <source>
        <dbReference type="Proteomes" id="UP000267524"/>
    </source>
</evidence>
<protein>
    <submittedName>
        <fullName evidence="3">T9SS C-terminal target domain-containing protein</fullName>
    </submittedName>
</protein>
<name>A0A3M7L997_9FLAO</name>
<comment type="caution">
    <text evidence="3">The sequence shown here is derived from an EMBL/GenBank/DDBJ whole genome shotgun (WGS) entry which is preliminary data.</text>
</comment>
<organism evidence="3 4">
    <name type="scientific">Chryseobacterium nematophagum</name>
    <dbReference type="NCBI Taxonomy" id="2305228"/>
    <lineage>
        <taxon>Bacteria</taxon>
        <taxon>Pseudomonadati</taxon>
        <taxon>Bacteroidota</taxon>
        <taxon>Flavobacteriia</taxon>
        <taxon>Flavobacteriales</taxon>
        <taxon>Weeksellaceae</taxon>
        <taxon>Chryseobacterium group</taxon>
        <taxon>Chryseobacterium</taxon>
    </lineage>
</organism>
<sequence>MKLKLLSAALLFSITAQSQVATINENFSTFSGENFPQKGWTSNKIYPYAYFSANNFPQIYSGTDVINPTYIITPELIAIDGTQTLKFDAQISTGSFPGAAGTIEVGTVTSAGDASSFVSISAPVALQLTSSAFSYPIPATTAKFIAFKIKPSTVHSAFQIDNVVFSAASNLGVADQTKSKENIQFTVNPENTALQFTTKKELKNIQIYSSNAQKIKEGKVMDKAFDISNLQTGIYYFTIESVEGSIMKSTFIKK</sequence>
<dbReference type="AlphaFoldDB" id="A0A3M7L997"/>
<dbReference type="NCBIfam" id="TIGR04183">
    <property type="entry name" value="Por_Secre_tail"/>
    <property type="match status" value="1"/>
</dbReference>
<feature type="chain" id="PRO_5018208616" evidence="2">
    <location>
        <begin position="19"/>
        <end position="254"/>
    </location>
</feature>
<keyword evidence="4" id="KW-1185">Reference proteome</keyword>
<evidence type="ECO:0000256" key="2">
    <source>
        <dbReference type="SAM" id="SignalP"/>
    </source>
</evidence>
<evidence type="ECO:0000313" key="3">
    <source>
        <dbReference type="EMBL" id="RMZ58550.1"/>
    </source>
</evidence>
<gene>
    <name evidence="3" type="ORF">D1632_13150</name>
</gene>
<dbReference type="Proteomes" id="UP000267524">
    <property type="component" value="Unassembled WGS sequence"/>
</dbReference>
<proteinExistence type="predicted"/>
<dbReference type="RefSeq" id="WP_122547700.1">
    <property type="nucleotide sequence ID" value="NZ_QWIV01000014.1"/>
</dbReference>
<dbReference type="EMBL" id="QWIV01000014">
    <property type="protein sequence ID" value="RMZ58550.1"/>
    <property type="molecule type" value="Genomic_DNA"/>
</dbReference>